<name>A0A158C5D5_9BURK</name>
<dbReference type="PANTHER" id="PTHR43673">
    <property type="entry name" value="NAD(P)H NITROREDUCTASE YDGI-RELATED"/>
    <property type="match status" value="1"/>
</dbReference>
<dbReference type="EMBL" id="FCOE02000016">
    <property type="protein sequence ID" value="SAK77501.1"/>
    <property type="molecule type" value="Genomic_DNA"/>
</dbReference>
<sequence>MIDRHAHSDALVVDAIIRSRRAIRYFTDDAVPRRVVEDILDVARAAPSNSNTQPWRVYALTGERKAGLSEALRQAHEQNAHPPLRHLPDALPDDMRSRQEAFGASYYSALGVAKSDVRQRARVTARNYDFFGAPVGLIFAIDASLTKYSWLDYGIFIQTVMLAARAVGLATCAQVSFARFQNVIARHLDLPPDHEVVCGMSLGISDEASPVNRIDMAREPVRHFSTFLGFD</sequence>
<evidence type="ECO:0000256" key="4">
    <source>
        <dbReference type="ARBA" id="ARBA00022643"/>
    </source>
</evidence>
<keyword evidence="4" id="KW-0288">FMN</keyword>
<evidence type="ECO:0000313" key="7">
    <source>
        <dbReference type="EMBL" id="SAK77501.1"/>
    </source>
</evidence>
<gene>
    <name evidence="7" type="ORF">AWB80_04643</name>
</gene>
<keyword evidence="8" id="KW-1185">Reference proteome</keyword>
<organism evidence="7 8">
    <name type="scientific">Caballeronia pedi</name>
    <dbReference type="NCBI Taxonomy" id="1777141"/>
    <lineage>
        <taxon>Bacteria</taxon>
        <taxon>Pseudomonadati</taxon>
        <taxon>Pseudomonadota</taxon>
        <taxon>Betaproteobacteria</taxon>
        <taxon>Burkholderiales</taxon>
        <taxon>Burkholderiaceae</taxon>
        <taxon>Caballeronia</taxon>
    </lineage>
</organism>
<dbReference type="SUPFAM" id="SSF55469">
    <property type="entry name" value="FMN-dependent nitroreductase-like"/>
    <property type="match status" value="1"/>
</dbReference>
<dbReference type="AlphaFoldDB" id="A0A158C5D5"/>
<evidence type="ECO:0000259" key="6">
    <source>
        <dbReference type="Pfam" id="PF00881"/>
    </source>
</evidence>
<dbReference type="InterPro" id="IPR000415">
    <property type="entry name" value="Nitroreductase-like"/>
</dbReference>
<comment type="caution">
    <text evidence="7">The sequence shown here is derived from an EMBL/GenBank/DDBJ whole genome shotgun (WGS) entry which is preliminary data.</text>
</comment>
<accession>A0A158C5D5</accession>
<comment type="similarity">
    <text evidence="2">Belongs to the nitroreductase family.</text>
</comment>
<dbReference type="GO" id="GO:0016491">
    <property type="term" value="F:oxidoreductase activity"/>
    <property type="evidence" value="ECO:0007669"/>
    <property type="project" value="UniProtKB-KW"/>
</dbReference>
<dbReference type="STRING" id="1777141.AWB80_04643"/>
<dbReference type="Gene3D" id="3.40.109.10">
    <property type="entry name" value="NADH Oxidase"/>
    <property type="match status" value="1"/>
</dbReference>
<dbReference type="PANTHER" id="PTHR43673:SF2">
    <property type="entry name" value="NITROREDUCTASE"/>
    <property type="match status" value="1"/>
</dbReference>
<dbReference type="OrthoDB" id="9773807at2"/>
<evidence type="ECO:0000256" key="1">
    <source>
        <dbReference type="ARBA" id="ARBA00001917"/>
    </source>
</evidence>
<proteinExistence type="inferred from homology"/>
<evidence type="ECO:0000313" key="8">
    <source>
        <dbReference type="Proteomes" id="UP000054911"/>
    </source>
</evidence>
<evidence type="ECO:0000256" key="3">
    <source>
        <dbReference type="ARBA" id="ARBA00022630"/>
    </source>
</evidence>
<dbReference type="CDD" id="cd02136">
    <property type="entry name" value="PnbA_NfnB-like"/>
    <property type="match status" value="1"/>
</dbReference>
<reference evidence="7" key="1">
    <citation type="submission" date="2016-01" db="EMBL/GenBank/DDBJ databases">
        <authorList>
            <person name="Peeters C."/>
        </authorList>
    </citation>
    <scope>NUCLEOTIDE SEQUENCE [LARGE SCALE GENOMIC DNA]</scope>
    <source>
        <strain evidence="7">LMG 29323</strain>
    </source>
</reference>
<evidence type="ECO:0000256" key="2">
    <source>
        <dbReference type="ARBA" id="ARBA00007118"/>
    </source>
</evidence>
<dbReference type="Proteomes" id="UP000054911">
    <property type="component" value="Unassembled WGS sequence"/>
</dbReference>
<dbReference type="InterPro" id="IPR029479">
    <property type="entry name" value="Nitroreductase"/>
</dbReference>
<protein>
    <submittedName>
        <fullName evidence="7">Nitroreductase</fullName>
    </submittedName>
</protein>
<keyword evidence="5" id="KW-0560">Oxidoreductase</keyword>
<dbReference type="RefSeq" id="WP_061177015.1">
    <property type="nucleotide sequence ID" value="NZ_FCOE02000016.1"/>
</dbReference>
<dbReference type="Pfam" id="PF00881">
    <property type="entry name" value="Nitroreductase"/>
    <property type="match status" value="1"/>
</dbReference>
<evidence type="ECO:0000256" key="5">
    <source>
        <dbReference type="ARBA" id="ARBA00023002"/>
    </source>
</evidence>
<comment type="cofactor">
    <cofactor evidence="1">
        <name>FMN</name>
        <dbReference type="ChEBI" id="CHEBI:58210"/>
    </cofactor>
</comment>
<keyword evidence="3" id="KW-0285">Flavoprotein</keyword>
<feature type="domain" description="Nitroreductase" evidence="6">
    <location>
        <begin position="17"/>
        <end position="203"/>
    </location>
</feature>